<feature type="transmembrane region" description="Helical" evidence="1">
    <location>
        <begin position="95"/>
        <end position="120"/>
    </location>
</feature>
<dbReference type="Proteomes" id="UP001217324">
    <property type="component" value="Chromosome"/>
</dbReference>
<dbReference type="EMBL" id="CP118627">
    <property type="protein sequence ID" value="WEA13741.1"/>
    <property type="molecule type" value="Genomic_DNA"/>
</dbReference>
<feature type="transmembrane region" description="Helical" evidence="1">
    <location>
        <begin position="12"/>
        <end position="34"/>
    </location>
</feature>
<keyword evidence="1" id="KW-0472">Membrane</keyword>
<dbReference type="Pfam" id="PF03729">
    <property type="entry name" value="DUF308"/>
    <property type="match status" value="2"/>
</dbReference>
<evidence type="ECO:0000256" key="1">
    <source>
        <dbReference type="SAM" id="Phobius"/>
    </source>
</evidence>
<accession>A0AAX3NDW1</accession>
<evidence type="ECO:0000313" key="3">
    <source>
        <dbReference type="Proteomes" id="UP001217324"/>
    </source>
</evidence>
<protein>
    <submittedName>
        <fullName evidence="2">DUF308 domain-containing protein</fullName>
    </submittedName>
</protein>
<keyword evidence="1" id="KW-0812">Transmembrane</keyword>
<gene>
    <name evidence="2" type="ORF">PWF74_09700</name>
</gene>
<dbReference type="RefSeq" id="WP_165705458.1">
    <property type="nucleotide sequence ID" value="NZ_CP118627.1"/>
</dbReference>
<dbReference type="InterPro" id="IPR005325">
    <property type="entry name" value="DUF308_memb"/>
</dbReference>
<feature type="transmembrane region" description="Helical" evidence="1">
    <location>
        <begin position="127"/>
        <end position="145"/>
    </location>
</feature>
<evidence type="ECO:0000313" key="2">
    <source>
        <dbReference type="EMBL" id="WEA13741.1"/>
    </source>
</evidence>
<feature type="transmembrane region" description="Helical" evidence="1">
    <location>
        <begin position="40"/>
        <end position="62"/>
    </location>
</feature>
<sequence>MSKITLQKVRNLTGISGIISLILGLLILLFPGISAQLGTILVRASFILIGIIYLFSFITLSLESSWSKFGHIILGGLYIVTGIFSLLNITATTAVLFIIIGILVGMTWVYEGCLTLTLAFTSSAKGWTIFSSIISILAGILLLLSPFIGAVALWTLLGTILLVIGIVKLIQFFSSK</sequence>
<proteinExistence type="predicted"/>
<name>A0AAX3NDW1_9LACT</name>
<feature type="transmembrane region" description="Helical" evidence="1">
    <location>
        <begin position="69"/>
        <end position="89"/>
    </location>
</feature>
<dbReference type="PANTHER" id="PTHR34989">
    <property type="entry name" value="PROTEIN HDED"/>
    <property type="match status" value="1"/>
</dbReference>
<keyword evidence="1" id="KW-1133">Transmembrane helix</keyword>
<organism evidence="2 3">
    <name type="scientific">Lactococcus garvieae</name>
    <dbReference type="NCBI Taxonomy" id="1363"/>
    <lineage>
        <taxon>Bacteria</taxon>
        <taxon>Bacillati</taxon>
        <taxon>Bacillota</taxon>
        <taxon>Bacilli</taxon>
        <taxon>Lactobacillales</taxon>
        <taxon>Streptococcaceae</taxon>
        <taxon>Lactococcus</taxon>
    </lineage>
</organism>
<dbReference type="InterPro" id="IPR052712">
    <property type="entry name" value="Acid_resist_chaperone_HdeD"/>
</dbReference>
<feature type="transmembrane region" description="Helical" evidence="1">
    <location>
        <begin position="151"/>
        <end position="170"/>
    </location>
</feature>
<reference evidence="2" key="1">
    <citation type="submission" date="2023-02" db="EMBL/GenBank/DDBJ databases">
        <title>Comparative genomics and fermentation flavor characterization of five lactic acid bacteria reveal flavor biosynthesis metabolic pathways in fermented muskmelon puree.</title>
        <authorList>
            <person name="Yuan L."/>
            <person name="Li M."/>
            <person name="Xu X."/>
            <person name="Lao F."/>
            <person name="Wu J."/>
        </authorList>
    </citation>
    <scope>NUCLEOTIDE SEQUENCE</scope>
    <source>
        <strain evidence="2">Pa-2</strain>
    </source>
</reference>
<dbReference type="PANTHER" id="PTHR34989:SF1">
    <property type="entry name" value="PROTEIN HDED"/>
    <property type="match status" value="1"/>
</dbReference>
<dbReference type="AlphaFoldDB" id="A0AAX3NDW1"/>
<dbReference type="GO" id="GO:0005886">
    <property type="term" value="C:plasma membrane"/>
    <property type="evidence" value="ECO:0007669"/>
    <property type="project" value="TreeGrafter"/>
</dbReference>